<accession>A0AAV9N491</accession>
<comment type="caution">
    <text evidence="4">The sequence shown here is derived from an EMBL/GenBank/DDBJ whole genome shotgun (WGS) entry which is preliminary data.</text>
</comment>
<dbReference type="SUPFAM" id="SSF51905">
    <property type="entry name" value="FAD/NAD(P)-binding domain"/>
    <property type="match status" value="3"/>
</dbReference>
<dbReference type="Proteomes" id="UP001358417">
    <property type="component" value="Unassembled WGS sequence"/>
</dbReference>
<evidence type="ECO:0000256" key="3">
    <source>
        <dbReference type="ARBA" id="ARBA00023002"/>
    </source>
</evidence>
<evidence type="ECO:0000313" key="4">
    <source>
        <dbReference type="EMBL" id="KAK5047725.1"/>
    </source>
</evidence>
<evidence type="ECO:0008006" key="6">
    <source>
        <dbReference type="Google" id="ProtNLM"/>
    </source>
</evidence>
<dbReference type="GO" id="GO:0016491">
    <property type="term" value="F:oxidoreductase activity"/>
    <property type="evidence" value="ECO:0007669"/>
    <property type="project" value="UniProtKB-KW"/>
</dbReference>
<dbReference type="AlphaFoldDB" id="A0AAV9N491"/>
<dbReference type="GeneID" id="89974562"/>
<evidence type="ECO:0000313" key="5">
    <source>
        <dbReference type="Proteomes" id="UP001358417"/>
    </source>
</evidence>
<dbReference type="InterPro" id="IPR050346">
    <property type="entry name" value="FMO-like"/>
</dbReference>
<proteinExistence type="predicted"/>
<organism evidence="4 5">
    <name type="scientific">Exophiala bonariae</name>
    <dbReference type="NCBI Taxonomy" id="1690606"/>
    <lineage>
        <taxon>Eukaryota</taxon>
        <taxon>Fungi</taxon>
        <taxon>Dikarya</taxon>
        <taxon>Ascomycota</taxon>
        <taxon>Pezizomycotina</taxon>
        <taxon>Eurotiomycetes</taxon>
        <taxon>Chaetothyriomycetidae</taxon>
        <taxon>Chaetothyriales</taxon>
        <taxon>Herpotrichiellaceae</taxon>
        <taxon>Exophiala</taxon>
    </lineage>
</organism>
<keyword evidence="2" id="KW-0274">FAD</keyword>
<dbReference type="Gene3D" id="3.50.50.60">
    <property type="entry name" value="FAD/NAD(P)-binding domain"/>
    <property type="match status" value="1"/>
</dbReference>
<keyword evidence="1" id="KW-0285">Flavoprotein</keyword>
<protein>
    <recommendedName>
        <fullName evidence="6">FAD/NAD(P)-binding domain-containing protein</fullName>
    </recommendedName>
</protein>
<dbReference type="InterPro" id="IPR036188">
    <property type="entry name" value="FAD/NAD-bd_sf"/>
</dbReference>
<sequence>MVMYNYLIVGAGPSGLCAAKTILQCEPLASVKILDSNKTIGGVWAEENLYPGLKTNNVRGGIDFSDFPMDDAFGIPAGKHPTGEAVHRYLRAYAERSGLIKLIDFETKVLEVSRLGVREGWNLKVSNGSERQVQTQKLIIATGATNVPHRPRIEGTDAFKGPLMHSGDLGKQSESITKDPSVETIAVLGGGKSAYDAVYLAATAGRKVEWIIRKTGKGPEWIFPSHTYLGPFKALRERLPGRRIISIFSPTLWKDGLGTLRYFLHFTRLGKKIAQKFWANLHLATLNDCGMLNDEATKALEPETGPFWYGTASGVLSYEKDIYNFLKNGQVRIHRQDISHLSERTINFSSGTSIHADALVTATGFSAKPTLQFVPESTHSDLGVPSRSLTQDQLDFWGKLNQQADATISKNFPRLLIGPHKSPSSNVPLSVKPYDPNLYPELNYTPFRLYRAIAPPGPTQEGDNSLVFISMFSNLANTARCEIQCLWAYAYLNDKIELDRSTVFEEAALTNRYVRHRAPYGHGRFIPDLVFDQLPYFDTLLNDLKLRFWRKGNLFSEIFAPYTAVDYKSIIQEWLGKNEIVTSAVSAAEPSSETTPLLGSKV</sequence>
<dbReference type="EMBL" id="JAVRRD010000024">
    <property type="protein sequence ID" value="KAK5047725.1"/>
    <property type="molecule type" value="Genomic_DNA"/>
</dbReference>
<name>A0AAV9N491_9EURO</name>
<evidence type="ECO:0000256" key="1">
    <source>
        <dbReference type="ARBA" id="ARBA00022630"/>
    </source>
</evidence>
<evidence type="ECO:0000256" key="2">
    <source>
        <dbReference type="ARBA" id="ARBA00022827"/>
    </source>
</evidence>
<gene>
    <name evidence="4" type="ORF">LTR84_006390</name>
</gene>
<keyword evidence="5" id="KW-1185">Reference proteome</keyword>
<dbReference type="PANTHER" id="PTHR23023">
    <property type="entry name" value="DIMETHYLANILINE MONOOXYGENASE"/>
    <property type="match status" value="1"/>
</dbReference>
<reference evidence="4 5" key="1">
    <citation type="submission" date="2023-08" db="EMBL/GenBank/DDBJ databases">
        <title>Black Yeasts Isolated from many extreme environments.</title>
        <authorList>
            <person name="Coleine C."/>
            <person name="Stajich J.E."/>
            <person name="Selbmann L."/>
        </authorList>
    </citation>
    <scope>NUCLEOTIDE SEQUENCE [LARGE SCALE GENOMIC DNA]</scope>
    <source>
        <strain evidence="4 5">CCFEE 5792</strain>
    </source>
</reference>
<dbReference type="Pfam" id="PF13738">
    <property type="entry name" value="Pyr_redox_3"/>
    <property type="match status" value="1"/>
</dbReference>
<dbReference type="RefSeq" id="XP_064703252.1">
    <property type="nucleotide sequence ID" value="XM_064849951.1"/>
</dbReference>
<keyword evidence="3" id="KW-0560">Oxidoreductase</keyword>